<dbReference type="VEuPathDB" id="FungiDB:FOXG_06692"/>
<feature type="transmembrane region" description="Helical" evidence="8">
    <location>
        <begin position="227"/>
        <end position="246"/>
    </location>
</feature>
<feature type="domain" description="HTH CENPB-type" evidence="9">
    <location>
        <begin position="609"/>
        <end position="679"/>
    </location>
</feature>
<feature type="transmembrane region" description="Helical" evidence="8">
    <location>
        <begin position="453"/>
        <end position="473"/>
    </location>
</feature>
<sequence length="1084" mass="121307">MGFNFKRVVDFIAPSADKEDDGRDKWPSRAAFVLAAMGGAVGLGNLLRYPSVVFANNGLQWFIPYLIALFFLGIPVLCLEICIGQAYRGSVVVAFNGINKHTKGVGLAVIMNGFIVATYYVPILAWIMHYFRCSFESPLPWSGRGQEFYMQDVIANDDPIVPEGSGYVEYPGTGFVGETVGWVAFMWVLVWLCMFKGVGTTGRVVYFTMGLPYYFGEWNGEKLGSGGIWQAACGQIFFSIGVGFGYFTSYASYNSKHANAVQDTLIIALCNSLYEIVGGFAVFGVIGFLGYSPDDSSISLSTFTVGFLTYPLALAEMPGANVWAVLFFLTLAVLGLSSAFALSESLVTLICDCGLGRKFSRVLITTVIILLSFLLSLIYCTKFGFYLLDAVDTWINNLSLIFVVWCECVAATTLYRYKDVVGQIGWTGYLVYNIGYVLSMVLGVAIGHAVSPAAGAGVGFGIFIASNILAIILSKSPDSRPPGFFGKNNVLSKMWWFSFYSFNQLRRDLNIVVAGGKRWNIPVFWGFVLRYISAPILAIIVSFAFPLFYTKRNDPLHIFAFASACGVMCIVAAGFILPRWFDVFVPPEKLHLSDTFYAPQVVMAPLEVHRDEAHQRILKSQEETLIRWVLRQESLGYAPSHSQLRACVEAILQQQGDNKPLGKHWTTRFDGFTPKAVNWYFDIRENEYGWIKPENTVNVDEGGIIVGFSLDSLVIRSSDPKKKAMLKGVQSRTWTSFIEADTATGRALKPGIIFKGKELQKQWFLNEFELIADWHYITSPNGWTDNHIALEWLKDVYLPQTEPRDASDARLIILDGHGSHAQDEWMATCFLNNVYCCYLPAHCSHGLQPLDNRIFNIIKGAYRKELQMLASLTDSAPVDKVNFIRAYAKAREAGMRKDIILSGWRFTGNWPINRHKALTRPEIQPDKEKVVERFKTPSPPQLHSDDTLKTSRQVRDLAKHRSRPTRQKYSKIAKGLEALEMKVAVQNARITGLEEQMAQVRRGKKRKAVPNPNRRFMALSENIAAGEALPDSKEAEIEVDVDEEVESVIEVGVRSEDESDDFMVVTKHCQRTRSGREVKKPRGQ</sequence>
<dbReference type="InterPro" id="IPR000175">
    <property type="entry name" value="Na/ntran_symport"/>
</dbReference>
<feature type="transmembrane region" description="Helical" evidence="8">
    <location>
        <begin position="556"/>
        <end position="581"/>
    </location>
</feature>
<dbReference type="GO" id="GO:0003677">
    <property type="term" value="F:DNA binding"/>
    <property type="evidence" value="ECO:0007669"/>
    <property type="project" value="UniProtKB-KW"/>
</dbReference>
<dbReference type="EMBL" id="FMJY01000011">
    <property type="protein sequence ID" value="SCO92530.1"/>
    <property type="molecule type" value="Genomic_DNA"/>
</dbReference>
<accession>A0A2H3U6K6</accession>
<protein>
    <submittedName>
        <fullName evidence="10">Related to sodium-and chloride-dependent GABA transporter 1</fullName>
    </submittedName>
</protein>
<name>A0A2H3U6K6_FUSOX</name>
<dbReference type="VEuPathDB" id="FungiDB:FOMG_02084"/>
<evidence type="ECO:0000313" key="11">
    <source>
        <dbReference type="Proteomes" id="UP000219369"/>
    </source>
</evidence>
<dbReference type="VEuPathDB" id="FungiDB:FOZG_18184"/>
<dbReference type="VEuPathDB" id="FungiDB:FOC1_g10010617"/>
<feature type="transmembrane region" description="Helical" evidence="8">
    <location>
        <begin position="61"/>
        <end position="83"/>
    </location>
</feature>
<keyword evidence="5" id="KW-0238">DNA-binding</keyword>
<evidence type="ECO:0000256" key="8">
    <source>
        <dbReference type="SAM" id="Phobius"/>
    </source>
</evidence>
<dbReference type="Proteomes" id="UP000219369">
    <property type="component" value="Unassembled WGS sequence"/>
</dbReference>
<evidence type="ECO:0000259" key="9">
    <source>
        <dbReference type="PROSITE" id="PS51253"/>
    </source>
</evidence>
<feature type="transmembrane region" description="Helical" evidence="8">
    <location>
        <begin position="30"/>
        <end position="49"/>
    </location>
</feature>
<evidence type="ECO:0000256" key="1">
    <source>
        <dbReference type="ARBA" id="ARBA00004141"/>
    </source>
</evidence>
<reference evidence="11" key="1">
    <citation type="submission" date="2016-09" db="EMBL/GenBank/DDBJ databases">
        <authorList>
            <person name="Guldener U."/>
        </authorList>
    </citation>
    <scope>NUCLEOTIDE SEQUENCE [LARGE SCALE GENOMIC DNA]</scope>
    <source>
        <strain evidence="11">V64-1</strain>
    </source>
</reference>
<feature type="transmembrane region" description="Helical" evidence="8">
    <location>
        <begin position="321"/>
        <end position="342"/>
    </location>
</feature>
<dbReference type="PANTHER" id="PTHR11616:SF240">
    <property type="entry name" value="BLOATED TUBULES, ISOFORM B-RELATED"/>
    <property type="match status" value="1"/>
</dbReference>
<feature type="transmembrane region" description="Helical" evidence="8">
    <location>
        <begin position="523"/>
        <end position="549"/>
    </location>
</feature>
<comment type="subcellular location">
    <subcellularLocation>
        <location evidence="1">Membrane</location>
        <topology evidence="1">Multi-pass membrane protein</topology>
    </subcellularLocation>
</comment>
<proteinExistence type="predicted"/>
<feature type="transmembrane region" description="Helical" evidence="8">
    <location>
        <begin position="104"/>
        <end position="131"/>
    </location>
</feature>
<dbReference type="VEuPathDB" id="FungiDB:HZS61_005235"/>
<dbReference type="CDD" id="cd11554">
    <property type="entry name" value="SLC6sbd_u2"/>
    <property type="match status" value="1"/>
</dbReference>
<evidence type="ECO:0000256" key="4">
    <source>
        <dbReference type="ARBA" id="ARBA00022989"/>
    </source>
</evidence>
<dbReference type="GO" id="GO:0035725">
    <property type="term" value="P:sodium ion transmembrane transport"/>
    <property type="evidence" value="ECO:0007669"/>
    <property type="project" value="TreeGrafter"/>
</dbReference>
<dbReference type="SMART" id="SM00674">
    <property type="entry name" value="CENPB"/>
    <property type="match status" value="1"/>
</dbReference>
<dbReference type="PROSITE" id="PS51253">
    <property type="entry name" value="HTH_CENPB"/>
    <property type="match status" value="1"/>
</dbReference>
<dbReference type="VEuPathDB" id="FungiDB:FOXG_22867"/>
<feature type="transmembrane region" description="Helical" evidence="8">
    <location>
        <begin position="298"/>
        <end position="315"/>
    </location>
</feature>
<feature type="compositionally biased region" description="Basic and acidic residues" evidence="7">
    <location>
        <begin position="943"/>
        <end position="959"/>
    </location>
</feature>
<dbReference type="InterPro" id="IPR006600">
    <property type="entry name" value="HTH_CenpB_DNA-bd_dom"/>
</dbReference>
<dbReference type="Pfam" id="PF03184">
    <property type="entry name" value="DDE_1"/>
    <property type="match status" value="1"/>
</dbReference>
<evidence type="ECO:0000256" key="2">
    <source>
        <dbReference type="ARBA" id="ARBA00022448"/>
    </source>
</evidence>
<keyword evidence="6 8" id="KW-0472">Membrane</keyword>
<dbReference type="InterPro" id="IPR037272">
    <property type="entry name" value="SNS_sf"/>
</dbReference>
<dbReference type="VEuPathDB" id="FungiDB:FOC4_g10000529"/>
<dbReference type="Pfam" id="PF00209">
    <property type="entry name" value="SNF"/>
    <property type="match status" value="2"/>
</dbReference>
<dbReference type="Pfam" id="PF03221">
    <property type="entry name" value="HTH_Tnp_Tc5"/>
    <property type="match status" value="1"/>
</dbReference>
<evidence type="ECO:0000256" key="3">
    <source>
        <dbReference type="ARBA" id="ARBA00022692"/>
    </source>
</evidence>
<evidence type="ECO:0000313" key="10">
    <source>
        <dbReference type="EMBL" id="SCO92530.1"/>
    </source>
</evidence>
<dbReference type="PANTHER" id="PTHR11616">
    <property type="entry name" value="SODIUM/CHLORIDE DEPENDENT TRANSPORTER"/>
    <property type="match status" value="1"/>
</dbReference>
<dbReference type="GO" id="GO:0005886">
    <property type="term" value="C:plasma membrane"/>
    <property type="evidence" value="ECO:0007669"/>
    <property type="project" value="TreeGrafter"/>
</dbReference>
<feature type="transmembrane region" description="Helical" evidence="8">
    <location>
        <begin position="394"/>
        <end position="417"/>
    </location>
</feature>
<feature type="transmembrane region" description="Helical" evidence="8">
    <location>
        <begin position="362"/>
        <end position="388"/>
    </location>
</feature>
<keyword evidence="3 8" id="KW-0812">Transmembrane</keyword>
<dbReference type="VEuPathDB" id="FungiDB:FOC1_g10000601"/>
<keyword evidence="2" id="KW-0813">Transport</keyword>
<feature type="region of interest" description="Disordered" evidence="7">
    <location>
        <begin position="935"/>
        <end position="968"/>
    </location>
</feature>
<gene>
    <name evidence="10" type="ORF">FRV6_16658</name>
</gene>
<evidence type="ECO:0000256" key="5">
    <source>
        <dbReference type="ARBA" id="ARBA00023125"/>
    </source>
</evidence>
<dbReference type="OrthoDB" id="6581954at2759"/>
<dbReference type="VEuPathDB" id="FungiDB:FOMG_19855"/>
<dbReference type="InterPro" id="IPR004875">
    <property type="entry name" value="DDE_SF_endonuclease_dom"/>
</dbReference>
<organism evidence="10 11">
    <name type="scientific">Fusarium oxysporum</name>
    <name type="common">Fusarium vascular wilt</name>
    <dbReference type="NCBI Taxonomy" id="5507"/>
    <lineage>
        <taxon>Eukaryota</taxon>
        <taxon>Fungi</taxon>
        <taxon>Dikarya</taxon>
        <taxon>Ascomycota</taxon>
        <taxon>Pezizomycotina</taxon>
        <taxon>Sordariomycetes</taxon>
        <taxon>Hypocreomycetidae</taxon>
        <taxon>Hypocreales</taxon>
        <taxon>Nectriaceae</taxon>
        <taxon>Fusarium</taxon>
        <taxon>Fusarium oxysporum species complex</taxon>
    </lineage>
</organism>
<evidence type="ECO:0000256" key="7">
    <source>
        <dbReference type="SAM" id="MobiDB-lite"/>
    </source>
</evidence>
<dbReference type="SUPFAM" id="SSF161070">
    <property type="entry name" value="SNF-like"/>
    <property type="match status" value="1"/>
</dbReference>
<feature type="transmembrane region" description="Helical" evidence="8">
    <location>
        <begin position="266"/>
        <end position="291"/>
    </location>
</feature>
<dbReference type="PRINTS" id="PR00176">
    <property type="entry name" value="NANEUSMPORT"/>
</dbReference>
<dbReference type="VEuPathDB" id="FungiDB:HZS61_009140"/>
<keyword evidence="4 8" id="KW-1133">Transmembrane helix</keyword>
<dbReference type="PROSITE" id="PS50267">
    <property type="entry name" value="NA_NEUROTRAN_SYMP_3"/>
    <property type="match status" value="1"/>
</dbReference>
<dbReference type="AlphaFoldDB" id="A0A2H3U6K6"/>
<feature type="transmembrane region" description="Helical" evidence="8">
    <location>
        <begin position="429"/>
        <end position="447"/>
    </location>
</feature>
<dbReference type="VEuPathDB" id="FungiDB:FOC4_g10004220"/>
<dbReference type="VEuPathDB" id="FungiDB:FOZG_02067"/>
<dbReference type="VEuPathDB" id="FungiDB:FOIG_11023"/>
<evidence type="ECO:0000256" key="6">
    <source>
        <dbReference type="ARBA" id="ARBA00023136"/>
    </source>
</evidence>